<feature type="domain" description="DUF3828" evidence="2">
    <location>
        <begin position="52"/>
        <end position="162"/>
    </location>
</feature>
<accession>A0A494RJJ9</accession>
<evidence type="ECO:0000259" key="2">
    <source>
        <dbReference type="Pfam" id="PF12883"/>
    </source>
</evidence>
<dbReference type="EMBL" id="CP032707">
    <property type="protein sequence ID" value="AYG94074.1"/>
    <property type="molecule type" value="Genomic_DNA"/>
</dbReference>
<evidence type="ECO:0000256" key="1">
    <source>
        <dbReference type="SAM" id="SignalP"/>
    </source>
</evidence>
<keyword evidence="1" id="KW-0732">Signal</keyword>
<dbReference type="RefSeq" id="WP_121481233.1">
    <property type="nucleotide sequence ID" value="NZ_CP032707.1"/>
</dbReference>
<feature type="signal peptide" evidence="1">
    <location>
        <begin position="1"/>
        <end position="27"/>
    </location>
</feature>
<dbReference type="AlphaFoldDB" id="A0A494RJJ9"/>
<dbReference type="PROSITE" id="PS51257">
    <property type="entry name" value="PROKAR_LIPOPROTEIN"/>
    <property type="match status" value="1"/>
</dbReference>
<proteinExistence type="predicted"/>
<dbReference type="Pfam" id="PF12883">
    <property type="entry name" value="DUF3828"/>
    <property type="match status" value="1"/>
</dbReference>
<reference evidence="3 4" key="1">
    <citation type="submission" date="2018-10" db="EMBL/GenBank/DDBJ databases">
        <title>Complete genome sequence of Brevundimonas naejangsanensis BRV3.</title>
        <authorList>
            <person name="Berrios L."/>
            <person name="Ely B."/>
        </authorList>
    </citation>
    <scope>NUCLEOTIDE SEQUENCE [LARGE SCALE GENOMIC DNA]</scope>
    <source>
        <strain evidence="3 4">BRV3</strain>
    </source>
</reference>
<name>A0A494RJJ9_9CAUL</name>
<organism evidence="3 4">
    <name type="scientific">Brevundimonas naejangsanensis</name>
    <dbReference type="NCBI Taxonomy" id="588932"/>
    <lineage>
        <taxon>Bacteria</taxon>
        <taxon>Pseudomonadati</taxon>
        <taxon>Pseudomonadota</taxon>
        <taxon>Alphaproteobacteria</taxon>
        <taxon>Caulobacterales</taxon>
        <taxon>Caulobacteraceae</taxon>
        <taxon>Brevundimonas</taxon>
    </lineage>
</organism>
<dbReference type="OrthoDB" id="7204586at2"/>
<evidence type="ECO:0000313" key="4">
    <source>
        <dbReference type="Proteomes" id="UP000276984"/>
    </source>
</evidence>
<keyword evidence="4" id="KW-1185">Reference proteome</keyword>
<feature type="chain" id="PRO_5019791186" evidence="1">
    <location>
        <begin position="28"/>
        <end position="179"/>
    </location>
</feature>
<sequence length="179" mass="18790">MRKLMTAKTTAMAVLALLAACSQAGEAADAPEPPAPAKVGRDAAYEAAAGEPEGFVRALYGVYAATGQASPAPGRDPLLGRTLNAMVGADHNQALGKGRRPYLRKDFICDCTGGQVVLTSVQTAQADKNNAEAAVVFTVDGQEKRQTLKLVREGMSWKVADVLVPGQAPLTERLLKVIE</sequence>
<gene>
    <name evidence="3" type="ORF">D8I30_01910</name>
</gene>
<dbReference type="InterPro" id="IPR024289">
    <property type="entry name" value="DUF3828"/>
</dbReference>
<protein>
    <submittedName>
        <fullName evidence="3">DUF3828 domain-containing protein</fullName>
    </submittedName>
</protein>
<dbReference type="Proteomes" id="UP000276984">
    <property type="component" value="Chromosome"/>
</dbReference>
<evidence type="ECO:0000313" key="3">
    <source>
        <dbReference type="EMBL" id="AYG94074.1"/>
    </source>
</evidence>